<dbReference type="Gene3D" id="3.40.30.10">
    <property type="entry name" value="Glutaredoxin"/>
    <property type="match status" value="1"/>
</dbReference>
<dbReference type="AlphaFoldDB" id="A0A1G7LG74"/>
<sequence>MTEAVQSAPVKARVDFWFDPLCPWAWLTSRWVLEAAKVREIDLHWHVMSLAVLNRGRDLPEEYQEMMKKAIGPVRVAIAAAQQHGDEVLGDLYTAMGTLRHHEKAELDELIAPALERAGLPASLAEAATSTEYDEALEKSHHEGMDPVGDDVGTPVMHIDGVAFFGPVISKVPTGEDAGKAFDGAVLLANLPDFWELKRTRSTGPDMDSVPAETLEITRS</sequence>
<keyword evidence="3" id="KW-1185">Reference proteome</keyword>
<dbReference type="EMBL" id="FNBT01000004">
    <property type="protein sequence ID" value="SDF48421.1"/>
    <property type="molecule type" value="Genomic_DNA"/>
</dbReference>
<name>A0A1G7LG74_9ACTN</name>
<proteinExistence type="predicted"/>
<dbReference type="STRING" id="1550231.SAMN05660662_2297"/>
<gene>
    <name evidence="2" type="ORF">SAMN05660662_2297</name>
</gene>
<organism evidence="2 3">
    <name type="scientific">Blastococcus aurantiacus</name>
    <dbReference type="NCBI Taxonomy" id="1550231"/>
    <lineage>
        <taxon>Bacteria</taxon>
        <taxon>Bacillati</taxon>
        <taxon>Actinomycetota</taxon>
        <taxon>Actinomycetes</taxon>
        <taxon>Geodermatophilales</taxon>
        <taxon>Geodermatophilaceae</taxon>
        <taxon>Blastococcus</taxon>
    </lineage>
</organism>
<protein>
    <submittedName>
        <fullName evidence="2">DSBA-like thioredoxin domain-containing protein</fullName>
    </submittedName>
</protein>
<evidence type="ECO:0000313" key="2">
    <source>
        <dbReference type="EMBL" id="SDF48421.1"/>
    </source>
</evidence>
<reference evidence="3" key="1">
    <citation type="submission" date="2016-10" db="EMBL/GenBank/DDBJ databases">
        <authorList>
            <person name="Varghese N."/>
            <person name="Submissions S."/>
        </authorList>
    </citation>
    <scope>NUCLEOTIDE SEQUENCE [LARGE SCALE GENOMIC DNA]</scope>
    <source>
        <strain evidence="3">DSM 44268</strain>
    </source>
</reference>
<evidence type="ECO:0000256" key="1">
    <source>
        <dbReference type="SAM" id="MobiDB-lite"/>
    </source>
</evidence>
<accession>A0A1G7LG74</accession>
<dbReference type="InterPro" id="IPR036249">
    <property type="entry name" value="Thioredoxin-like_sf"/>
</dbReference>
<feature type="region of interest" description="Disordered" evidence="1">
    <location>
        <begin position="201"/>
        <end position="220"/>
    </location>
</feature>
<evidence type="ECO:0000313" key="3">
    <source>
        <dbReference type="Proteomes" id="UP000199406"/>
    </source>
</evidence>
<dbReference type="OrthoDB" id="4125991at2"/>
<dbReference type="Proteomes" id="UP000199406">
    <property type="component" value="Unassembled WGS sequence"/>
</dbReference>
<dbReference type="RefSeq" id="WP_091766296.1">
    <property type="nucleotide sequence ID" value="NZ_FNBT01000004.1"/>
</dbReference>
<dbReference type="InterPro" id="IPR053977">
    <property type="entry name" value="Rv2466c-like"/>
</dbReference>
<dbReference type="Pfam" id="PF22234">
    <property type="entry name" value="Rv2466c-like"/>
    <property type="match status" value="1"/>
</dbReference>
<dbReference type="SUPFAM" id="SSF52833">
    <property type="entry name" value="Thioredoxin-like"/>
    <property type="match status" value="1"/>
</dbReference>